<evidence type="ECO:0000256" key="4">
    <source>
        <dbReference type="ARBA" id="ARBA00022692"/>
    </source>
</evidence>
<dbReference type="InterPro" id="IPR034701">
    <property type="entry name" value="CdaA"/>
</dbReference>
<keyword evidence="2 10" id="KW-1003">Cell membrane</keyword>
<feature type="transmembrane region" description="Helical" evidence="10">
    <location>
        <begin position="36"/>
        <end position="53"/>
    </location>
</feature>
<evidence type="ECO:0000256" key="9">
    <source>
        <dbReference type="ARBA" id="ARBA00023136"/>
    </source>
</evidence>
<keyword evidence="6 10" id="KW-0547">Nucleotide-binding</keyword>
<evidence type="ECO:0000259" key="11">
    <source>
        <dbReference type="PROSITE" id="PS51794"/>
    </source>
</evidence>
<evidence type="ECO:0000256" key="10">
    <source>
        <dbReference type="HAMAP-Rule" id="MF_01499"/>
    </source>
</evidence>
<dbReference type="PANTHER" id="PTHR34185:SF1">
    <property type="entry name" value="DIADENYLATE CYCLASE"/>
    <property type="match status" value="1"/>
</dbReference>
<dbReference type="NCBIfam" id="TIGR00159">
    <property type="entry name" value="diadenylate cyclase CdaA"/>
    <property type="match status" value="1"/>
</dbReference>
<dbReference type="PANTHER" id="PTHR34185">
    <property type="entry name" value="DIADENYLATE CYCLASE"/>
    <property type="match status" value="1"/>
</dbReference>
<protein>
    <recommendedName>
        <fullName evidence="10">Diadenylate cyclase</fullName>
        <shortName evidence="10">DAC</shortName>
        <ecNumber evidence="10">2.7.7.85</ecNumber>
    </recommendedName>
    <alternativeName>
        <fullName evidence="10">Cyclic-di-AMP synthase</fullName>
        <shortName evidence="10">c-di-AMP synthase</shortName>
    </alternativeName>
</protein>
<dbReference type="InterPro" id="IPR003390">
    <property type="entry name" value="DNA_integrity_scan_DisA_N"/>
</dbReference>
<gene>
    <name evidence="12" type="primary">disA</name>
    <name evidence="10" type="synonym">dacA</name>
    <name evidence="12" type="ORF">BWY41_00291</name>
</gene>
<keyword evidence="3 10" id="KW-0808">Transferase</keyword>
<dbReference type="InterPro" id="IPR014046">
    <property type="entry name" value="C-di-AMP_synthase"/>
</dbReference>
<dbReference type="GO" id="GO:0004016">
    <property type="term" value="F:adenylate cyclase activity"/>
    <property type="evidence" value="ECO:0007669"/>
    <property type="project" value="UniProtKB-UniRule"/>
</dbReference>
<dbReference type="PROSITE" id="PS51794">
    <property type="entry name" value="DAC"/>
    <property type="match status" value="1"/>
</dbReference>
<evidence type="ECO:0000256" key="5">
    <source>
        <dbReference type="ARBA" id="ARBA00022695"/>
    </source>
</evidence>
<proteinExistence type="inferred from homology"/>
<keyword evidence="7 10" id="KW-0067">ATP-binding</keyword>
<keyword evidence="9 10" id="KW-0472">Membrane</keyword>
<evidence type="ECO:0000256" key="2">
    <source>
        <dbReference type="ARBA" id="ARBA00022475"/>
    </source>
</evidence>
<evidence type="ECO:0000256" key="6">
    <source>
        <dbReference type="ARBA" id="ARBA00022741"/>
    </source>
</evidence>
<dbReference type="InterPro" id="IPR050338">
    <property type="entry name" value="DisA"/>
</dbReference>
<dbReference type="SUPFAM" id="SSF143597">
    <property type="entry name" value="YojJ-like"/>
    <property type="match status" value="1"/>
</dbReference>
<reference evidence="12" key="1">
    <citation type="submission" date="2017-02" db="EMBL/GenBank/DDBJ databases">
        <title>Delving into the versatile metabolic prowess of the omnipresent phylum Bacteroidetes.</title>
        <authorList>
            <person name="Nobu M.K."/>
            <person name="Mei R."/>
            <person name="Narihiro T."/>
            <person name="Kuroda K."/>
            <person name="Liu W.-T."/>
        </authorList>
    </citation>
    <scope>NUCLEOTIDE SEQUENCE</scope>
    <source>
        <strain evidence="12">ADurb.Bin276</strain>
    </source>
</reference>
<accession>A0A1V5T3K1</accession>
<name>A0A1V5T3K1_9BACT</name>
<evidence type="ECO:0000256" key="8">
    <source>
        <dbReference type="ARBA" id="ARBA00022989"/>
    </source>
</evidence>
<dbReference type="Gene3D" id="3.40.1700.10">
    <property type="entry name" value="DNA integrity scanning protein, DisA, N-terminal domain"/>
    <property type="match status" value="1"/>
</dbReference>
<dbReference type="HAMAP" id="MF_01499">
    <property type="entry name" value="DacA"/>
    <property type="match status" value="1"/>
</dbReference>
<comment type="subunit">
    <text evidence="10">Probably a homodimer.</text>
</comment>
<organism evidence="12">
    <name type="scientific">Candidatus Atribacter allofermentans</name>
    <dbReference type="NCBI Taxonomy" id="1852833"/>
    <lineage>
        <taxon>Bacteria</taxon>
        <taxon>Pseudomonadati</taxon>
        <taxon>Atribacterota</taxon>
        <taxon>Atribacteria</taxon>
        <taxon>Atribacterales</taxon>
        <taxon>Atribacteraceae</taxon>
        <taxon>Atribacter</taxon>
    </lineage>
</organism>
<dbReference type="FunFam" id="3.40.1700.10:FF:000002">
    <property type="entry name" value="Diadenylate cyclase"/>
    <property type="match status" value="1"/>
</dbReference>
<keyword evidence="8 10" id="KW-1133">Transmembrane helix</keyword>
<comment type="function">
    <text evidence="10">Catalyzes the condensation of 2 ATP molecules into cyclic di-AMP (c-di-AMP), a second messenger used to regulate differing processes in different bacteria.</text>
</comment>
<dbReference type="GO" id="GO:0106408">
    <property type="term" value="F:diadenylate cyclase activity"/>
    <property type="evidence" value="ECO:0007669"/>
    <property type="project" value="UniProtKB-EC"/>
</dbReference>
<keyword evidence="4 10" id="KW-0812">Transmembrane</keyword>
<dbReference type="GO" id="GO:0005524">
    <property type="term" value="F:ATP binding"/>
    <property type="evidence" value="ECO:0007669"/>
    <property type="project" value="UniProtKB-UniRule"/>
</dbReference>
<evidence type="ECO:0000313" key="12">
    <source>
        <dbReference type="EMBL" id="OQA61339.1"/>
    </source>
</evidence>
<keyword evidence="5 10" id="KW-0548">Nucleotidyltransferase</keyword>
<dbReference type="EMBL" id="MWBQ01000021">
    <property type="protein sequence ID" value="OQA61339.1"/>
    <property type="molecule type" value="Genomic_DNA"/>
</dbReference>
<dbReference type="EC" id="2.7.7.85" evidence="10"/>
<comment type="caution">
    <text evidence="12">The sequence shown here is derived from an EMBL/GenBank/DDBJ whole genome shotgun (WGS) entry which is preliminary data.</text>
</comment>
<feature type="transmembrane region" description="Helical" evidence="10">
    <location>
        <begin position="59"/>
        <end position="76"/>
    </location>
</feature>
<dbReference type="InterPro" id="IPR036888">
    <property type="entry name" value="DNA_integrity_DisA_N_sf"/>
</dbReference>
<feature type="domain" description="DAC" evidence="11">
    <location>
        <begin position="77"/>
        <end position="239"/>
    </location>
</feature>
<dbReference type="Proteomes" id="UP000485569">
    <property type="component" value="Unassembled WGS sequence"/>
</dbReference>
<comment type="catalytic activity">
    <reaction evidence="1 10">
        <text>2 ATP = 3',3'-c-di-AMP + 2 diphosphate</text>
        <dbReference type="Rhea" id="RHEA:35655"/>
        <dbReference type="ChEBI" id="CHEBI:30616"/>
        <dbReference type="ChEBI" id="CHEBI:33019"/>
        <dbReference type="ChEBI" id="CHEBI:71500"/>
        <dbReference type="EC" id="2.7.7.85"/>
    </reaction>
</comment>
<evidence type="ECO:0000256" key="1">
    <source>
        <dbReference type="ARBA" id="ARBA00000877"/>
    </source>
</evidence>
<comment type="similarity">
    <text evidence="10">Belongs to the adenylate cyclase family. DacA/CdaA subfamily.</text>
</comment>
<feature type="transmembrane region" description="Helical" evidence="10">
    <location>
        <begin position="6"/>
        <end position="24"/>
    </location>
</feature>
<comment type="caution">
    <text evidence="10">Lacks conserved residue(s) required for the propagation of feature annotation.</text>
</comment>
<dbReference type="Pfam" id="PF02457">
    <property type="entry name" value="DAC"/>
    <property type="match status" value="1"/>
</dbReference>
<evidence type="ECO:0000256" key="7">
    <source>
        <dbReference type="ARBA" id="ARBA00022840"/>
    </source>
</evidence>
<sequence length="253" mass="28745">MNLSVHWRWTIELILILYLSFRLFSITKGTSLYSVLKFLLILFVIAGLANFSGLKELNFIWKIILVAYIGGAFIVFQPELRRLYVNRAYHRPDSTSRFFFHSEEDRTKFIDEITITCQTLSRKKVGALVVLERNNDLRDFLQTGIAIDAVFSSELVYSIFLTESPLHDGAVIIKENRIIAAGCILPLAEKTEVKKLVGTRHRAGIGITEQTDALSLVVSETTGKVSIAVQGKMAWDVETSTLKKMLRILYRKI</sequence>
<dbReference type="AlphaFoldDB" id="A0A1V5T3K1"/>
<evidence type="ECO:0000256" key="3">
    <source>
        <dbReference type="ARBA" id="ARBA00022679"/>
    </source>
</evidence>
<dbReference type="PIRSF" id="PIRSF004793">
    <property type="entry name" value="UCP004793"/>
    <property type="match status" value="1"/>
</dbReference>
<dbReference type="GO" id="GO:0006171">
    <property type="term" value="P:cAMP biosynthetic process"/>
    <property type="evidence" value="ECO:0007669"/>
    <property type="project" value="InterPro"/>
</dbReference>